<evidence type="ECO:0000259" key="1">
    <source>
        <dbReference type="Pfam" id="PF13966"/>
    </source>
</evidence>
<gene>
    <name evidence="2" type="ORF">LWI28_019185</name>
</gene>
<dbReference type="EMBL" id="JAJSOW010000101">
    <property type="protein sequence ID" value="KAI9181839.1"/>
    <property type="molecule type" value="Genomic_DNA"/>
</dbReference>
<feature type="domain" description="Reverse transcriptase zinc-binding" evidence="1">
    <location>
        <begin position="34"/>
        <end position="96"/>
    </location>
</feature>
<dbReference type="Pfam" id="PF13966">
    <property type="entry name" value="zf-RVT"/>
    <property type="match status" value="1"/>
</dbReference>
<reference evidence="2" key="1">
    <citation type="journal article" date="2022" name="Plant J.">
        <title>Strategies of tolerance reflected in two North American maple genomes.</title>
        <authorList>
            <person name="McEvoy S.L."/>
            <person name="Sezen U.U."/>
            <person name="Trouern-Trend A."/>
            <person name="McMahon S.M."/>
            <person name="Schaberg P.G."/>
            <person name="Yang J."/>
            <person name="Wegrzyn J.L."/>
            <person name="Swenson N.G."/>
        </authorList>
    </citation>
    <scope>NUCLEOTIDE SEQUENCE</scope>
    <source>
        <strain evidence="2">91603</strain>
    </source>
</reference>
<sequence>MGSYTVKSGYKVGCSLLSDPGLSGEGGGSSSLRTFWKGLWKLSLPAKVKLFVWRACNNFLPTNECLSRRKMHVDPRCPLCKCKNESILHALWVCRLLKVDCLLWPSVNGRCSGGAVYFLEFILDCFHHLNYENMGLLCVVLWRNWYIRNVRVHGSKCDAGINNLEWAHHFLRDYSAASVVSVDAGQSVVQSKI</sequence>
<dbReference type="AlphaFoldDB" id="A0AAD5NV26"/>
<proteinExistence type="predicted"/>
<evidence type="ECO:0000313" key="2">
    <source>
        <dbReference type="EMBL" id="KAI9181839.1"/>
    </source>
</evidence>
<comment type="caution">
    <text evidence="2">The sequence shown here is derived from an EMBL/GenBank/DDBJ whole genome shotgun (WGS) entry which is preliminary data.</text>
</comment>
<dbReference type="InterPro" id="IPR026960">
    <property type="entry name" value="RVT-Znf"/>
</dbReference>
<name>A0AAD5NV26_ACENE</name>
<accession>A0AAD5NV26</accession>
<protein>
    <recommendedName>
        <fullName evidence="1">Reverse transcriptase zinc-binding domain-containing protein</fullName>
    </recommendedName>
</protein>
<dbReference type="Proteomes" id="UP001064489">
    <property type="component" value="Chromosome 4"/>
</dbReference>
<evidence type="ECO:0000313" key="3">
    <source>
        <dbReference type="Proteomes" id="UP001064489"/>
    </source>
</evidence>
<organism evidence="2 3">
    <name type="scientific">Acer negundo</name>
    <name type="common">Box elder</name>
    <dbReference type="NCBI Taxonomy" id="4023"/>
    <lineage>
        <taxon>Eukaryota</taxon>
        <taxon>Viridiplantae</taxon>
        <taxon>Streptophyta</taxon>
        <taxon>Embryophyta</taxon>
        <taxon>Tracheophyta</taxon>
        <taxon>Spermatophyta</taxon>
        <taxon>Magnoliopsida</taxon>
        <taxon>eudicotyledons</taxon>
        <taxon>Gunneridae</taxon>
        <taxon>Pentapetalae</taxon>
        <taxon>rosids</taxon>
        <taxon>malvids</taxon>
        <taxon>Sapindales</taxon>
        <taxon>Sapindaceae</taxon>
        <taxon>Hippocastanoideae</taxon>
        <taxon>Acereae</taxon>
        <taxon>Acer</taxon>
    </lineage>
</organism>
<keyword evidence="3" id="KW-1185">Reference proteome</keyword>
<reference evidence="2" key="2">
    <citation type="submission" date="2023-02" db="EMBL/GenBank/DDBJ databases">
        <authorList>
            <person name="Swenson N.G."/>
            <person name="Wegrzyn J.L."/>
            <person name="Mcevoy S.L."/>
        </authorList>
    </citation>
    <scope>NUCLEOTIDE SEQUENCE</scope>
    <source>
        <strain evidence="2">91603</strain>
        <tissue evidence="2">Leaf</tissue>
    </source>
</reference>